<keyword evidence="2" id="KW-1185">Reference proteome</keyword>
<reference evidence="1 2" key="1">
    <citation type="submission" date="2016-10" db="EMBL/GenBank/DDBJ databases">
        <authorList>
            <person name="de Groot N.N."/>
        </authorList>
    </citation>
    <scope>NUCLEOTIDE SEQUENCE [LARGE SCALE GENOMIC DNA]</scope>
    <source>
        <strain evidence="1 2">CGMCC 4.3143</strain>
    </source>
</reference>
<dbReference type="EMBL" id="FNBE01000042">
    <property type="protein sequence ID" value="SDH72514.1"/>
    <property type="molecule type" value="Genomic_DNA"/>
</dbReference>
<evidence type="ECO:0000313" key="2">
    <source>
        <dbReference type="Proteomes" id="UP000198967"/>
    </source>
</evidence>
<proteinExistence type="predicted"/>
<dbReference type="Proteomes" id="UP000198967">
    <property type="component" value="Unassembled WGS sequence"/>
</dbReference>
<organism evidence="1 2">
    <name type="scientific">Pseudonocardia oroxyli</name>
    <dbReference type="NCBI Taxonomy" id="366584"/>
    <lineage>
        <taxon>Bacteria</taxon>
        <taxon>Bacillati</taxon>
        <taxon>Actinomycetota</taxon>
        <taxon>Actinomycetes</taxon>
        <taxon>Pseudonocardiales</taxon>
        <taxon>Pseudonocardiaceae</taxon>
        <taxon>Pseudonocardia</taxon>
    </lineage>
</organism>
<dbReference type="STRING" id="366584.SAMN05216377_1426"/>
<protein>
    <submittedName>
        <fullName evidence="1">Probable phosphoglycerate mutase</fullName>
    </submittedName>
</protein>
<dbReference type="AlphaFoldDB" id="A0A1G8ERM7"/>
<sequence>MTHGYAHTFVITAWLQLPIDAVGFASFATSPGAITHLQHDGYWRNRSVVALANTDHLHTKV</sequence>
<evidence type="ECO:0000313" key="1">
    <source>
        <dbReference type="EMBL" id="SDH72514.1"/>
    </source>
</evidence>
<gene>
    <name evidence="1" type="ORF">SAMN05216377_1426</name>
</gene>
<name>A0A1G8ERM7_PSEOR</name>
<accession>A0A1G8ERM7</accession>